<evidence type="ECO:0000256" key="3">
    <source>
        <dbReference type="ARBA" id="ARBA00022777"/>
    </source>
</evidence>
<keyword evidence="6" id="KW-0472">Membrane</keyword>
<dbReference type="GO" id="GO:0004674">
    <property type="term" value="F:protein serine/threonine kinase activity"/>
    <property type="evidence" value="ECO:0007669"/>
    <property type="project" value="UniProtKB-EC"/>
</dbReference>
<dbReference type="SUPFAM" id="SSF56112">
    <property type="entry name" value="Protein kinase-like (PK-like)"/>
    <property type="match status" value="1"/>
</dbReference>
<evidence type="ECO:0000313" key="9">
    <source>
        <dbReference type="Proteomes" id="UP000318538"/>
    </source>
</evidence>
<dbReference type="InterPro" id="IPR000719">
    <property type="entry name" value="Prot_kinase_dom"/>
</dbReference>
<evidence type="ECO:0000256" key="5">
    <source>
        <dbReference type="PROSITE-ProRule" id="PRU10141"/>
    </source>
</evidence>
<feature type="transmembrane region" description="Helical" evidence="6">
    <location>
        <begin position="388"/>
        <end position="405"/>
    </location>
</feature>
<reference evidence="8 9" key="1">
    <citation type="submission" date="2019-02" db="EMBL/GenBank/DDBJ databases">
        <title>Deep-cultivation of Planctomycetes and their phenomic and genomic characterization uncovers novel biology.</title>
        <authorList>
            <person name="Wiegand S."/>
            <person name="Jogler M."/>
            <person name="Boedeker C."/>
            <person name="Pinto D."/>
            <person name="Vollmers J."/>
            <person name="Rivas-Marin E."/>
            <person name="Kohn T."/>
            <person name="Peeters S.H."/>
            <person name="Heuer A."/>
            <person name="Rast P."/>
            <person name="Oberbeckmann S."/>
            <person name="Bunk B."/>
            <person name="Jeske O."/>
            <person name="Meyerdierks A."/>
            <person name="Storesund J.E."/>
            <person name="Kallscheuer N."/>
            <person name="Luecker S."/>
            <person name="Lage O.M."/>
            <person name="Pohl T."/>
            <person name="Merkel B.J."/>
            <person name="Hornburger P."/>
            <person name="Mueller R.-W."/>
            <person name="Bruemmer F."/>
            <person name="Labrenz M."/>
            <person name="Spormann A.M."/>
            <person name="Op den Camp H."/>
            <person name="Overmann J."/>
            <person name="Amann R."/>
            <person name="Jetten M.S.M."/>
            <person name="Mascher T."/>
            <person name="Medema M.H."/>
            <person name="Devos D.P."/>
            <person name="Kaster A.-K."/>
            <person name="Ovreas L."/>
            <person name="Rohde M."/>
            <person name="Galperin M.Y."/>
            <person name="Jogler C."/>
        </authorList>
    </citation>
    <scope>NUCLEOTIDE SEQUENCE [LARGE SCALE GENOMIC DNA]</scope>
    <source>
        <strain evidence="8 9">K22_7</strain>
    </source>
</reference>
<proteinExistence type="predicted"/>
<dbReference type="PROSITE" id="PS00107">
    <property type="entry name" value="PROTEIN_KINASE_ATP"/>
    <property type="match status" value="1"/>
</dbReference>
<keyword evidence="9" id="KW-1185">Reference proteome</keyword>
<dbReference type="CDD" id="cd14014">
    <property type="entry name" value="STKc_PknB_like"/>
    <property type="match status" value="1"/>
</dbReference>
<evidence type="ECO:0000313" key="8">
    <source>
        <dbReference type="EMBL" id="QDT01737.1"/>
    </source>
</evidence>
<evidence type="ECO:0000256" key="2">
    <source>
        <dbReference type="ARBA" id="ARBA00022741"/>
    </source>
</evidence>
<name>A0A517N3M1_9BACT</name>
<keyword evidence="6" id="KW-0812">Transmembrane</keyword>
<keyword evidence="4 5" id="KW-0067">ATP-binding</keyword>
<dbReference type="EC" id="2.7.11.1" evidence="8"/>
<dbReference type="InterPro" id="IPR011009">
    <property type="entry name" value="Kinase-like_dom_sf"/>
</dbReference>
<feature type="transmembrane region" description="Helical" evidence="6">
    <location>
        <begin position="475"/>
        <end position="494"/>
    </location>
</feature>
<gene>
    <name evidence="8" type="primary">prkC_2</name>
    <name evidence="8" type="ORF">K227x_01040</name>
</gene>
<dbReference type="KEGG" id="rlc:K227x_01040"/>
<keyword evidence="2 5" id="KW-0547">Nucleotide-binding</keyword>
<feature type="transmembrane region" description="Helical" evidence="6">
    <location>
        <begin position="748"/>
        <end position="766"/>
    </location>
</feature>
<sequence length="822" mass="88374">MSLTVPAAGTYRPNCTHCQRKFRLKVTSDDPPKIGVGRIKDAMDQPAAGTQPVVAQPQSSALGQMPQRLGGYRIIRQIGRGAMGAVYEAKQISLDRQVALKTIRDRWTDSPASLARFVREAYAAAQLTHHNVVQIYDFGEEGGRYYFSMEWVRGGPLDAVVRQKGALDPRLAAGYALQAARGLQFAHRHGMVHRDVKPANLLLSDEGVIKVADLGLVKIPDHAEIETESGLVTSGGIYSGTEVTIQGTAVGTPAYMSPEQAADAARVDHRADIYSLGCTLFFLLTGRPPFDGSVASEVMEQHARTTAPDVRKVNARVPQPLADIIARSIAKRPADRYPSLVQCIHDLEQFLGLESEGDFSPSSVQADRWERIAAQHASVGSLQRIDTLAFAGFAALSILVSLATFTIEMDWWLLGITLWVAGVGVTISLAGNRSPVVARTRSWLGSLSMIELAAGWMGVSALVLIVIAAGMWPGLLAGAIIGSVMALGYHLGVVGPIEERRSQSLSEAERFLRDLRISGADEQGLRLFTARYGGARWQPLFESLFGYDALLAVREALKNDPALAGKIGGSSLRDRLCANLMLRTTVNHHRTQQKRLAKIEKAGLQSEGMNAAEAEKRSWAIADAVMQNAHYTLQPSTDSDAVAVAKRARMRAMLADARSGNYQVMRDRSTPLRFALGAPTRLIVGCGLLSIFAIWGNHQGLFESIKDIETLKQIGSGSADYNSLGSAVRDAAMSASDGGDASMMGKGINPWSIGVAGLLMAMSAFVSGWRMSIPATIATIVILLGPQIGISGWGDIVPPWMVAAGIGLLIYVPGIIFGETET</sequence>
<dbReference type="InterPro" id="IPR017441">
    <property type="entry name" value="Protein_kinase_ATP_BS"/>
</dbReference>
<feature type="transmembrane region" description="Helical" evidence="6">
    <location>
        <begin position="674"/>
        <end position="695"/>
    </location>
</feature>
<evidence type="ECO:0000256" key="4">
    <source>
        <dbReference type="ARBA" id="ARBA00022840"/>
    </source>
</evidence>
<keyword evidence="3 8" id="KW-0418">Kinase</keyword>
<accession>A0A517N3M1</accession>
<dbReference type="Proteomes" id="UP000318538">
    <property type="component" value="Chromosome"/>
</dbReference>
<dbReference type="PROSITE" id="PS00108">
    <property type="entry name" value="PROTEIN_KINASE_ST"/>
    <property type="match status" value="1"/>
</dbReference>
<evidence type="ECO:0000256" key="1">
    <source>
        <dbReference type="ARBA" id="ARBA00022679"/>
    </source>
</evidence>
<dbReference type="PANTHER" id="PTHR43289:SF6">
    <property type="entry name" value="SERINE_THREONINE-PROTEIN KINASE NEKL-3"/>
    <property type="match status" value="1"/>
</dbReference>
<dbReference type="AlphaFoldDB" id="A0A517N3M1"/>
<feature type="transmembrane region" description="Helical" evidence="6">
    <location>
        <begin position="443"/>
        <end position="469"/>
    </location>
</feature>
<dbReference type="Gene3D" id="3.30.200.20">
    <property type="entry name" value="Phosphorylase Kinase, domain 1"/>
    <property type="match status" value="1"/>
</dbReference>
<feature type="binding site" evidence="5">
    <location>
        <position position="101"/>
    </location>
    <ligand>
        <name>ATP</name>
        <dbReference type="ChEBI" id="CHEBI:30616"/>
    </ligand>
</feature>
<dbReference type="Gene3D" id="1.10.510.10">
    <property type="entry name" value="Transferase(Phosphotransferase) domain 1"/>
    <property type="match status" value="1"/>
</dbReference>
<evidence type="ECO:0000256" key="6">
    <source>
        <dbReference type="SAM" id="Phobius"/>
    </source>
</evidence>
<protein>
    <submittedName>
        <fullName evidence="8">Serine/threonine-protein kinase PrkC</fullName>
        <ecNumber evidence="8">2.7.11.1</ecNumber>
    </submittedName>
</protein>
<feature type="domain" description="Protein kinase" evidence="7">
    <location>
        <begin position="72"/>
        <end position="351"/>
    </location>
</feature>
<dbReference type="PROSITE" id="PS50011">
    <property type="entry name" value="PROTEIN_KINASE_DOM"/>
    <property type="match status" value="1"/>
</dbReference>
<dbReference type="GO" id="GO:0005524">
    <property type="term" value="F:ATP binding"/>
    <property type="evidence" value="ECO:0007669"/>
    <property type="project" value="UniProtKB-UniRule"/>
</dbReference>
<dbReference type="PANTHER" id="PTHR43289">
    <property type="entry name" value="MITOGEN-ACTIVATED PROTEIN KINASE KINASE KINASE 20-RELATED"/>
    <property type="match status" value="1"/>
</dbReference>
<keyword evidence="1 8" id="KW-0808">Transferase</keyword>
<dbReference type="InterPro" id="IPR008271">
    <property type="entry name" value="Ser/Thr_kinase_AS"/>
</dbReference>
<keyword evidence="6" id="KW-1133">Transmembrane helix</keyword>
<feature type="transmembrane region" description="Helical" evidence="6">
    <location>
        <begin position="773"/>
        <end position="794"/>
    </location>
</feature>
<organism evidence="8 9">
    <name type="scientific">Rubripirellula lacrimiformis</name>
    <dbReference type="NCBI Taxonomy" id="1930273"/>
    <lineage>
        <taxon>Bacteria</taxon>
        <taxon>Pseudomonadati</taxon>
        <taxon>Planctomycetota</taxon>
        <taxon>Planctomycetia</taxon>
        <taxon>Pirellulales</taxon>
        <taxon>Pirellulaceae</taxon>
        <taxon>Rubripirellula</taxon>
    </lineage>
</organism>
<dbReference type="SMART" id="SM00220">
    <property type="entry name" value="S_TKc"/>
    <property type="match status" value="1"/>
</dbReference>
<feature type="transmembrane region" description="Helical" evidence="6">
    <location>
        <begin position="800"/>
        <end position="818"/>
    </location>
</feature>
<feature type="transmembrane region" description="Helical" evidence="6">
    <location>
        <begin position="411"/>
        <end position="431"/>
    </location>
</feature>
<evidence type="ECO:0000259" key="7">
    <source>
        <dbReference type="PROSITE" id="PS50011"/>
    </source>
</evidence>
<dbReference type="Pfam" id="PF00069">
    <property type="entry name" value="Pkinase"/>
    <property type="match status" value="1"/>
</dbReference>
<dbReference type="EMBL" id="CP036525">
    <property type="protein sequence ID" value="QDT01737.1"/>
    <property type="molecule type" value="Genomic_DNA"/>
</dbReference>